<evidence type="ECO:0000313" key="2">
    <source>
        <dbReference type="EMBL" id="RVX66415.1"/>
    </source>
</evidence>
<keyword evidence="1" id="KW-0472">Membrane</keyword>
<feature type="transmembrane region" description="Helical" evidence="1">
    <location>
        <begin position="52"/>
        <end position="75"/>
    </location>
</feature>
<evidence type="ECO:0000313" key="3">
    <source>
        <dbReference type="Proteomes" id="UP000288859"/>
    </source>
</evidence>
<comment type="caution">
    <text evidence="2">The sequence shown here is derived from an EMBL/GenBank/DDBJ whole genome shotgun (WGS) entry which is preliminary data.</text>
</comment>
<protein>
    <submittedName>
        <fullName evidence="2">Uncharacterized protein</fullName>
    </submittedName>
</protein>
<reference evidence="2 3" key="1">
    <citation type="submission" date="2017-03" db="EMBL/GenBank/DDBJ databases">
        <title>Genomes of endolithic fungi from Antarctica.</title>
        <authorList>
            <person name="Coleine C."/>
            <person name="Masonjones S."/>
            <person name="Stajich J.E."/>
        </authorList>
    </citation>
    <scope>NUCLEOTIDE SEQUENCE [LARGE SCALE GENOMIC DNA]</scope>
    <source>
        <strain evidence="2 3">CCFEE 6314</strain>
    </source>
</reference>
<proteinExistence type="predicted"/>
<feature type="transmembrane region" description="Helical" evidence="1">
    <location>
        <begin position="81"/>
        <end position="100"/>
    </location>
</feature>
<dbReference type="AlphaFoldDB" id="A0A438MTN1"/>
<name>A0A438MTN1_EXOME</name>
<sequence length="134" mass="14372">MADITASLADWPHVWASFYAAMLLVVSLGMFTPAAYSICDQAGYPQRRDQPLNIYVYLCAGCQFMLGSSVAILVAAGEWKAVSVIIATSTPMGILGTTLSATKGGMGFGKEFWSHVLLTTIGTSAGWKLVQENW</sequence>
<feature type="transmembrane region" description="Helical" evidence="1">
    <location>
        <begin position="12"/>
        <end position="31"/>
    </location>
</feature>
<keyword evidence="1" id="KW-1133">Transmembrane helix</keyword>
<gene>
    <name evidence="2" type="ORF">B0A52_09645</name>
</gene>
<dbReference type="OrthoDB" id="4118836at2759"/>
<accession>A0A438MTN1</accession>
<dbReference type="EMBL" id="NAJM01000062">
    <property type="protein sequence ID" value="RVX66415.1"/>
    <property type="molecule type" value="Genomic_DNA"/>
</dbReference>
<dbReference type="Proteomes" id="UP000288859">
    <property type="component" value="Unassembled WGS sequence"/>
</dbReference>
<evidence type="ECO:0000256" key="1">
    <source>
        <dbReference type="SAM" id="Phobius"/>
    </source>
</evidence>
<organism evidence="2 3">
    <name type="scientific">Exophiala mesophila</name>
    <name type="common">Black yeast-like fungus</name>
    <dbReference type="NCBI Taxonomy" id="212818"/>
    <lineage>
        <taxon>Eukaryota</taxon>
        <taxon>Fungi</taxon>
        <taxon>Dikarya</taxon>
        <taxon>Ascomycota</taxon>
        <taxon>Pezizomycotina</taxon>
        <taxon>Eurotiomycetes</taxon>
        <taxon>Chaetothyriomycetidae</taxon>
        <taxon>Chaetothyriales</taxon>
        <taxon>Herpotrichiellaceae</taxon>
        <taxon>Exophiala</taxon>
    </lineage>
</organism>
<keyword evidence="1" id="KW-0812">Transmembrane</keyword>